<feature type="transmembrane region" description="Helical" evidence="5">
    <location>
        <begin position="177"/>
        <end position="198"/>
    </location>
</feature>
<proteinExistence type="predicted"/>
<evidence type="ECO:0000256" key="4">
    <source>
        <dbReference type="ARBA" id="ARBA00023136"/>
    </source>
</evidence>
<keyword evidence="2 5" id="KW-0812">Transmembrane</keyword>
<protein>
    <submittedName>
        <fullName evidence="7">DMT family transporter</fullName>
    </submittedName>
</protein>
<dbReference type="GO" id="GO:0016020">
    <property type="term" value="C:membrane"/>
    <property type="evidence" value="ECO:0007669"/>
    <property type="project" value="UniProtKB-SubCell"/>
</dbReference>
<reference evidence="7 8" key="1">
    <citation type="submission" date="2020-09" db="EMBL/GenBank/DDBJ databases">
        <title>Development of specific Francisella tularensis PCR assay based on in-depth characterization of family Francisellaceae.</title>
        <authorList>
            <person name="Ohrman C."/>
            <person name="Sahl J."/>
            <person name="Sjodin A."/>
            <person name="Uneklint I."/>
            <person name="Ballard R."/>
            <person name="Karlsson L."/>
            <person name="Mcdonough R."/>
            <person name="Sundell D."/>
            <person name="Soria K."/>
            <person name="Brindeflk B."/>
            <person name="Vallesi A."/>
            <person name="Ramirez-Paredes J.G."/>
            <person name="Colquhoun D."/>
            <person name="Myrtennas K."/>
            <person name="Birdsell D."/>
            <person name="Johansson A."/>
            <person name="Wagner D."/>
            <person name="Forsman M."/>
        </authorList>
    </citation>
    <scope>NUCLEOTIDE SEQUENCE [LARGE SCALE GENOMIC DNA]</scope>
    <source>
        <strain evidence="7 8">FSC1140</strain>
    </source>
</reference>
<name>A0A9Q2KSG2_9GAMM</name>
<accession>A0A9Q2KSG2</accession>
<feature type="transmembrane region" description="Helical" evidence="5">
    <location>
        <begin position="148"/>
        <end position="170"/>
    </location>
</feature>
<dbReference type="PANTHER" id="PTHR22911">
    <property type="entry name" value="ACYL-MALONYL CONDENSING ENZYME-RELATED"/>
    <property type="match status" value="1"/>
</dbReference>
<comment type="subcellular location">
    <subcellularLocation>
        <location evidence="1">Membrane</location>
        <topology evidence="1">Multi-pass membrane protein</topology>
    </subcellularLocation>
</comment>
<feature type="transmembrane region" description="Helical" evidence="5">
    <location>
        <begin position="267"/>
        <end position="285"/>
    </location>
</feature>
<keyword evidence="4 5" id="KW-0472">Membrane</keyword>
<dbReference type="RefSeq" id="WP_159184655.1">
    <property type="nucleotide sequence ID" value="NZ_JACVJL010000080.1"/>
</dbReference>
<dbReference type="GeneID" id="93255438"/>
<evidence type="ECO:0000256" key="3">
    <source>
        <dbReference type="ARBA" id="ARBA00022989"/>
    </source>
</evidence>
<feature type="transmembrane region" description="Helical" evidence="5">
    <location>
        <begin position="37"/>
        <end position="55"/>
    </location>
</feature>
<feature type="transmembrane region" description="Helical" evidence="5">
    <location>
        <begin position="210"/>
        <end position="228"/>
    </location>
</feature>
<dbReference type="EMBL" id="JACVKN010000061">
    <property type="protein sequence ID" value="MBK2064698.1"/>
    <property type="molecule type" value="Genomic_DNA"/>
</dbReference>
<feature type="transmembrane region" description="Helical" evidence="5">
    <location>
        <begin position="7"/>
        <end position="31"/>
    </location>
</feature>
<dbReference type="Pfam" id="PF00892">
    <property type="entry name" value="EamA"/>
    <property type="match status" value="2"/>
</dbReference>
<feature type="transmembrane region" description="Helical" evidence="5">
    <location>
        <begin position="93"/>
        <end position="115"/>
    </location>
</feature>
<comment type="caution">
    <text evidence="7">The sequence shown here is derived from an EMBL/GenBank/DDBJ whole genome shotgun (WGS) entry which is preliminary data.</text>
</comment>
<feature type="domain" description="EamA" evidence="6">
    <location>
        <begin position="10"/>
        <end position="139"/>
    </location>
</feature>
<evidence type="ECO:0000259" key="6">
    <source>
        <dbReference type="Pfam" id="PF00892"/>
    </source>
</evidence>
<dbReference type="InterPro" id="IPR000620">
    <property type="entry name" value="EamA_dom"/>
</dbReference>
<feature type="domain" description="EamA" evidence="6">
    <location>
        <begin position="151"/>
        <end position="284"/>
    </location>
</feature>
<feature type="transmembrane region" description="Helical" evidence="5">
    <location>
        <begin position="122"/>
        <end position="142"/>
    </location>
</feature>
<dbReference type="AlphaFoldDB" id="A0A9Q2KSG2"/>
<dbReference type="InterPro" id="IPR037185">
    <property type="entry name" value="EmrE-like"/>
</dbReference>
<feature type="transmembrane region" description="Helical" evidence="5">
    <location>
        <begin position="67"/>
        <end position="87"/>
    </location>
</feature>
<keyword evidence="3 5" id="KW-1133">Transmembrane helix</keyword>
<evidence type="ECO:0000313" key="7">
    <source>
        <dbReference type="EMBL" id="MBK2064698.1"/>
    </source>
</evidence>
<evidence type="ECO:0000313" key="8">
    <source>
        <dbReference type="Proteomes" id="UP000701999"/>
    </source>
</evidence>
<dbReference type="PANTHER" id="PTHR22911:SF6">
    <property type="entry name" value="SOLUTE CARRIER FAMILY 35 MEMBER G1"/>
    <property type="match status" value="1"/>
</dbReference>
<organism evidence="7 8">
    <name type="scientific">Francisella noatunensis</name>
    <dbReference type="NCBI Taxonomy" id="657445"/>
    <lineage>
        <taxon>Bacteria</taxon>
        <taxon>Pseudomonadati</taxon>
        <taxon>Pseudomonadota</taxon>
        <taxon>Gammaproteobacteria</taxon>
        <taxon>Thiotrichales</taxon>
        <taxon>Francisellaceae</taxon>
        <taxon>Francisella</taxon>
    </lineage>
</organism>
<feature type="transmembrane region" description="Helical" evidence="5">
    <location>
        <begin position="240"/>
        <end position="261"/>
    </location>
</feature>
<keyword evidence="8" id="KW-1185">Reference proteome</keyword>
<dbReference type="SUPFAM" id="SSF103481">
    <property type="entry name" value="Multidrug resistance efflux transporter EmrE"/>
    <property type="match status" value="2"/>
</dbReference>
<evidence type="ECO:0000256" key="1">
    <source>
        <dbReference type="ARBA" id="ARBA00004141"/>
    </source>
</evidence>
<evidence type="ECO:0000256" key="5">
    <source>
        <dbReference type="SAM" id="Phobius"/>
    </source>
</evidence>
<gene>
    <name evidence="7" type="ORF">IB647_02740</name>
</gene>
<evidence type="ECO:0000256" key="2">
    <source>
        <dbReference type="ARBA" id="ARBA00022692"/>
    </source>
</evidence>
<dbReference type="Proteomes" id="UP000701999">
    <property type="component" value="Unassembled WGS sequence"/>
</dbReference>
<sequence length="287" mass="31981">MTQINNFISLWFMMVSAALIALGSFACKYLIQIDGIYLTMLVSFVGGGILMWWVVSISSFSRVVPFAWSSIFIRVVFSLFAQLFFFISLSNGSLLITILLFNTSPLFIPVIRFLFYKQSVGYFNFACIIISFLGIYLILGVGEGNVNTYSLCALFAGVLNAASQVVLYNASKKEDVFIINLWIYTFIGMLLLPFNISAISSLNEVSMKPVVIWVSVAIIIFGISSQIFRVKAFKYTKDPSLIAPAMYFSVIVAALLDVVFYDSSIGYMEMIGILMVCVSSILSLIRK</sequence>